<protein>
    <submittedName>
        <fullName evidence="2">Uncharacterized protein</fullName>
    </submittedName>
</protein>
<dbReference type="EMBL" id="FWWZ01000001">
    <property type="protein sequence ID" value="SMC08454.1"/>
    <property type="molecule type" value="Genomic_DNA"/>
</dbReference>
<keyword evidence="1" id="KW-0472">Membrane</keyword>
<accession>A0A1W1WQ64</accession>
<dbReference type="STRING" id="1069081.SAMN05660197_0206"/>
<dbReference type="RefSeq" id="WP_084274738.1">
    <property type="nucleotide sequence ID" value="NZ_AP026671.1"/>
</dbReference>
<gene>
    <name evidence="2" type="ORF">SAMN05660197_0206</name>
</gene>
<keyword evidence="3" id="KW-1185">Reference proteome</keyword>
<keyword evidence="1" id="KW-1133">Transmembrane helix</keyword>
<dbReference type="OrthoDB" id="9842427at2"/>
<reference evidence="3" key="1">
    <citation type="submission" date="2017-04" db="EMBL/GenBank/DDBJ databases">
        <authorList>
            <person name="Varghese N."/>
            <person name="Submissions S."/>
        </authorList>
    </citation>
    <scope>NUCLEOTIDE SEQUENCE [LARGE SCALE GENOMIC DNA]</scope>
    <source>
        <strain evidence="3">DSM 16512</strain>
    </source>
</reference>
<evidence type="ECO:0000256" key="1">
    <source>
        <dbReference type="SAM" id="Phobius"/>
    </source>
</evidence>
<evidence type="ECO:0000313" key="2">
    <source>
        <dbReference type="EMBL" id="SMC08454.1"/>
    </source>
</evidence>
<dbReference type="InterPro" id="IPR025065">
    <property type="entry name" value="DUF4006"/>
</dbReference>
<name>A0A1W1WQ64_9BACT</name>
<organism evidence="2 3">
    <name type="scientific">Nitratiruptor tergarcus DSM 16512</name>
    <dbReference type="NCBI Taxonomy" id="1069081"/>
    <lineage>
        <taxon>Bacteria</taxon>
        <taxon>Pseudomonadati</taxon>
        <taxon>Campylobacterota</taxon>
        <taxon>Epsilonproteobacteria</taxon>
        <taxon>Nautiliales</taxon>
        <taxon>Nitratiruptoraceae</taxon>
        <taxon>Nitratiruptor</taxon>
    </lineage>
</organism>
<sequence>MEGRSIWSFHGLTGYFIAVALLLSILAFLSTAAIKTQSATAQQSYEVKDPLGIKKFGPDLENEKHIIVHGTPVGGDKLHKYQFVTK</sequence>
<evidence type="ECO:0000313" key="3">
    <source>
        <dbReference type="Proteomes" id="UP000192602"/>
    </source>
</evidence>
<dbReference type="AlphaFoldDB" id="A0A1W1WQ64"/>
<dbReference type="Pfam" id="PF13179">
    <property type="entry name" value="DUF4006"/>
    <property type="match status" value="1"/>
</dbReference>
<dbReference type="Proteomes" id="UP000192602">
    <property type="component" value="Unassembled WGS sequence"/>
</dbReference>
<keyword evidence="1" id="KW-0812">Transmembrane</keyword>
<proteinExistence type="predicted"/>
<feature type="transmembrane region" description="Helical" evidence="1">
    <location>
        <begin position="12"/>
        <end position="34"/>
    </location>
</feature>